<keyword evidence="1" id="KW-1133">Transmembrane helix</keyword>
<dbReference type="AlphaFoldDB" id="A0AAV0CUE2"/>
<accession>A0AAV0CUE2</accession>
<proteinExistence type="predicted"/>
<evidence type="ECO:0000313" key="3">
    <source>
        <dbReference type="Proteomes" id="UP001152523"/>
    </source>
</evidence>
<comment type="caution">
    <text evidence="2">The sequence shown here is derived from an EMBL/GenBank/DDBJ whole genome shotgun (WGS) entry which is preliminary data.</text>
</comment>
<dbReference type="PANTHER" id="PTHR31061">
    <property type="entry name" value="LD22376P"/>
    <property type="match status" value="1"/>
</dbReference>
<feature type="transmembrane region" description="Helical" evidence="1">
    <location>
        <begin position="83"/>
        <end position="105"/>
    </location>
</feature>
<sequence length="112" mass="12738">MFITAGASGVAFTIIYYVVDVICLRKPVVIFQWMGMNALMIYALAACDLFPAALQGLYWRSPKNNLVDSSERLLQGLFHSEKWGTLAFVMLEILFWGMVAGFLHLKRLYIKL</sequence>
<evidence type="ECO:0000313" key="2">
    <source>
        <dbReference type="EMBL" id="CAH9085637.1"/>
    </source>
</evidence>
<dbReference type="PANTHER" id="PTHR31061:SF23">
    <property type="entry name" value="OS05G0155700 PROTEIN"/>
    <property type="match status" value="1"/>
</dbReference>
<name>A0AAV0CUE2_9ASTE</name>
<gene>
    <name evidence="2" type="ORF">CEPIT_LOCUS9435</name>
</gene>
<protein>
    <submittedName>
        <fullName evidence="2">Uncharacterized protein</fullName>
    </submittedName>
</protein>
<keyword evidence="3" id="KW-1185">Reference proteome</keyword>
<dbReference type="Proteomes" id="UP001152523">
    <property type="component" value="Unassembled WGS sequence"/>
</dbReference>
<keyword evidence="1" id="KW-0812">Transmembrane</keyword>
<dbReference type="EMBL" id="CAMAPF010000052">
    <property type="protein sequence ID" value="CAH9085637.1"/>
    <property type="molecule type" value="Genomic_DNA"/>
</dbReference>
<keyword evidence="1" id="KW-0472">Membrane</keyword>
<evidence type="ECO:0000256" key="1">
    <source>
        <dbReference type="SAM" id="Phobius"/>
    </source>
</evidence>
<feature type="transmembrane region" description="Helical" evidence="1">
    <location>
        <begin position="36"/>
        <end position="59"/>
    </location>
</feature>
<organism evidence="2 3">
    <name type="scientific">Cuscuta epithymum</name>
    <dbReference type="NCBI Taxonomy" id="186058"/>
    <lineage>
        <taxon>Eukaryota</taxon>
        <taxon>Viridiplantae</taxon>
        <taxon>Streptophyta</taxon>
        <taxon>Embryophyta</taxon>
        <taxon>Tracheophyta</taxon>
        <taxon>Spermatophyta</taxon>
        <taxon>Magnoliopsida</taxon>
        <taxon>eudicotyledons</taxon>
        <taxon>Gunneridae</taxon>
        <taxon>Pentapetalae</taxon>
        <taxon>asterids</taxon>
        <taxon>lamiids</taxon>
        <taxon>Solanales</taxon>
        <taxon>Convolvulaceae</taxon>
        <taxon>Cuscuteae</taxon>
        <taxon>Cuscuta</taxon>
        <taxon>Cuscuta subgen. Cuscuta</taxon>
    </lineage>
</organism>
<feature type="transmembrane region" description="Helical" evidence="1">
    <location>
        <begin position="6"/>
        <end position="24"/>
    </location>
</feature>
<reference evidence="2" key="1">
    <citation type="submission" date="2022-07" db="EMBL/GenBank/DDBJ databases">
        <authorList>
            <person name="Macas J."/>
            <person name="Novak P."/>
            <person name="Neumann P."/>
        </authorList>
    </citation>
    <scope>NUCLEOTIDE SEQUENCE</scope>
</reference>